<protein>
    <recommendedName>
        <fullName evidence="1">SnoaL-like domain-containing protein</fullName>
    </recommendedName>
</protein>
<keyword evidence="3" id="KW-1185">Reference proteome</keyword>
<sequence>MTVESMASVGTEAITREAVDQLLGEYQTTYENSSPDYFKLFAADATFFVQSSPTRIDSREEFQRVFALTPGTTRRSQILSPEIRIMGDTALISLHSRVALGDEQHYLRETLVATRDSRGTLRIAHLHISPQEMPAVPDTPERALEEIAIIEERTATTASTVGTPK</sequence>
<dbReference type="InterPro" id="IPR037401">
    <property type="entry name" value="SnoaL-like"/>
</dbReference>
<organism evidence="2 3">
    <name type="scientific">Streptomyces stramineus</name>
    <dbReference type="NCBI Taxonomy" id="173861"/>
    <lineage>
        <taxon>Bacteria</taxon>
        <taxon>Bacillati</taxon>
        <taxon>Actinomycetota</taxon>
        <taxon>Actinomycetes</taxon>
        <taxon>Kitasatosporales</taxon>
        <taxon>Streptomycetaceae</taxon>
        <taxon>Streptomyces</taxon>
    </lineage>
</organism>
<reference evidence="2 3" key="1">
    <citation type="journal article" date="2019" name="Int. J. Syst. Evol. Microbiol.">
        <title>The Global Catalogue of Microorganisms (GCM) 10K type strain sequencing project: providing services to taxonomists for standard genome sequencing and annotation.</title>
        <authorList>
            <consortium name="The Broad Institute Genomics Platform"/>
            <consortium name="The Broad Institute Genome Sequencing Center for Infectious Disease"/>
            <person name="Wu L."/>
            <person name="Ma J."/>
        </authorList>
    </citation>
    <scope>NUCLEOTIDE SEQUENCE [LARGE SCALE GENOMIC DNA]</scope>
    <source>
        <strain evidence="2 3">JCM 10649</strain>
    </source>
</reference>
<dbReference type="SUPFAM" id="SSF54427">
    <property type="entry name" value="NTF2-like"/>
    <property type="match status" value="1"/>
</dbReference>
<evidence type="ECO:0000313" key="3">
    <source>
        <dbReference type="Proteomes" id="UP001499895"/>
    </source>
</evidence>
<dbReference type="InterPro" id="IPR032710">
    <property type="entry name" value="NTF2-like_dom_sf"/>
</dbReference>
<comment type="caution">
    <text evidence="2">The sequence shown here is derived from an EMBL/GenBank/DDBJ whole genome shotgun (WGS) entry which is preliminary data.</text>
</comment>
<dbReference type="Pfam" id="PF13474">
    <property type="entry name" value="SnoaL_3"/>
    <property type="match status" value="1"/>
</dbReference>
<evidence type="ECO:0000259" key="1">
    <source>
        <dbReference type="Pfam" id="PF13474"/>
    </source>
</evidence>
<evidence type="ECO:0000313" key="2">
    <source>
        <dbReference type="EMBL" id="GAA0447795.1"/>
    </source>
</evidence>
<gene>
    <name evidence="2" type="ORF">GCM10009544_08240</name>
</gene>
<name>A0ABN0ZHD5_9ACTN</name>
<dbReference type="EMBL" id="BAAAHB010000004">
    <property type="protein sequence ID" value="GAA0447795.1"/>
    <property type="molecule type" value="Genomic_DNA"/>
</dbReference>
<accession>A0ABN0ZHD5</accession>
<proteinExistence type="predicted"/>
<dbReference type="Proteomes" id="UP001499895">
    <property type="component" value="Unassembled WGS sequence"/>
</dbReference>
<feature type="domain" description="SnoaL-like" evidence="1">
    <location>
        <begin position="19"/>
        <end position="130"/>
    </location>
</feature>
<dbReference type="RefSeq" id="WP_344085629.1">
    <property type="nucleotide sequence ID" value="NZ_BAAAHB010000004.1"/>
</dbReference>
<dbReference type="Gene3D" id="3.10.450.50">
    <property type="match status" value="1"/>
</dbReference>